<name>A0A5B7G6D8_PORTR</name>
<keyword evidence="2" id="KW-1185">Reference proteome</keyword>
<proteinExistence type="predicted"/>
<comment type="caution">
    <text evidence="1">The sequence shown here is derived from an EMBL/GenBank/DDBJ whole genome shotgun (WGS) entry which is preliminary data.</text>
</comment>
<dbReference type="EMBL" id="VSRR010011420">
    <property type="protein sequence ID" value="MPC53159.1"/>
    <property type="molecule type" value="Genomic_DNA"/>
</dbReference>
<evidence type="ECO:0000313" key="1">
    <source>
        <dbReference type="EMBL" id="MPC53159.1"/>
    </source>
</evidence>
<organism evidence="1 2">
    <name type="scientific">Portunus trituberculatus</name>
    <name type="common">Swimming crab</name>
    <name type="synonym">Neptunus trituberculatus</name>
    <dbReference type="NCBI Taxonomy" id="210409"/>
    <lineage>
        <taxon>Eukaryota</taxon>
        <taxon>Metazoa</taxon>
        <taxon>Ecdysozoa</taxon>
        <taxon>Arthropoda</taxon>
        <taxon>Crustacea</taxon>
        <taxon>Multicrustacea</taxon>
        <taxon>Malacostraca</taxon>
        <taxon>Eumalacostraca</taxon>
        <taxon>Eucarida</taxon>
        <taxon>Decapoda</taxon>
        <taxon>Pleocyemata</taxon>
        <taxon>Brachyura</taxon>
        <taxon>Eubrachyura</taxon>
        <taxon>Portunoidea</taxon>
        <taxon>Portunidae</taxon>
        <taxon>Portuninae</taxon>
        <taxon>Portunus</taxon>
    </lineage>
</organism>
<dbReference type="AlphaFoldDB" id="A0A5B7G6D8"/>
<dbReference type="Proteomes" id="UP000324222">
    <property type="component" value="Unassembled WGS sequence"/>
</dbReference>
<accession>A0A5B7G6D8</accession>
<evidence type="ECO:0000313" key="2">
    <source>
        <dbReference type="Proteomes" id="UP000324222"/>
    </source>
</evidence>
<sequence length="43" mass="4781">MPCGGQVQAELSKEGVTNQRGRCGRWEGAIWVRRSTGPEQHNN</sequence>
<reference evidence="1 2" key="1">
    <citation type="submission" date="2019-05" db="EMBL/GenBank/DDBJ databases">
        <title>Another draft genome of Portunus trituberculatus and its Hox gene families provides insights of decapod evolution.</title>
        <authorList>
            <person name="Jeong J.-H."/>
            <person name="Song I."/>
            <person name="Kim S."/>
            <person name="Choi T."/>
            <person name="Kim D."/>
            <person name="Ryu S."/>
            <person name="Kim W."/>
        </authorList>
    </citation>
    <scope>NUCLEOTIDE SEQUENCE [LARGE SCALE GENOMIC DNA]</scope>
    <source>
        <tissue evidence="1">Muscle</tissue>
    </source>
</reference>
<gene>
    <name evidence="1" type="ORF">E2C01_047045</name>
</gene>
<protein>
    <submittedName>
        <fullName evidence="1">Uncharacterized protein</fullName>
    </submittedName>
</protein>